<dbReference type="AlphaFoldDB" id="A0A5B1L5L7"/>
<evidence type="ECO:0000313" key="3">
    <source>
        <dbReference type="Proteomes" id="UP000325003"/>
    </source>
</evidence>
<keyword evidence="3" id="KW-1185">Reference proteome</keyword>
<reference evidence="2 3" key="2">
    <citation type="submission" date="2019-09" db="EMBL/GenBank/DDBJ databases">
        <authorList>
            <person name="Jin C."/>
        </authorList>
    </citation>
    <scope>NUCLEOTIDE SEQUENCE [LARGE SCALE GENOMIC DNA]</scope>
    <source>
        <strain evidence="2 3">BN130099</strain>
    </source>
</reference>
<evidence type="ECO:0000313" key="2">
    <source>
        <dbReference type="EMBL" id="KAA1415458.1"/>
    </source>
</evidence>
<dbReference type="RefSeq" id="WP_149730332.1">
    <property type="nucleotide sequence ID" value="NZ_VUJV01000009.1"/>
</dbReference>
<name>A0A5B1L5L7_9ACTN</name>
<sequence>MTDVPDEVQPPLRPRRRRTVLVTSRWAASAAVIAAMTSGLGGALDVNEDDHGPSETSTSADAGGVTDQGSDSAQD</sequence>
<comment type="caution">
    <text evidence="2">The sequence shown here is derived from an EMBL/GenBank/DDBJ whole genome shotgun (WGS) entry which is preliminary data.</text>
</comment>
<organism evidence="2 3">
    <name type="scientific">Nocardioides humilatus</name>
    <dbReference type="NCBI Taxonomy" id="2607660"/>
    <lineage>
        <taxon>Bacteria</taxon>
        <taxon>Bacillati</taxon>
        <taxon>Actinomycetota</taxon>
        <taxon>Actinomycetes</taxon>
        <taxon>Propionibacteriales</taxon>
        <taxon>Nocardioidaceae</taxon>
        <taxon>Nocardioides</taxon>
    </lineage>
</organism>
<accession>A0A5B1L5L7</accession>
<reference evidence="2 3" key="1">
    <citation type="submission" date="2019-09" db="EMBL/GenBank/DDBJ databases">
        <title>Nocardioides panacisoli sp. nov., isolated from the soil of a ginseng field.</title>
        <authorList>
            <person name="Cho C."/>
        </authorList>
    </citation>
    <scope>NUCLEOTIDE SEQUENCE [LARGE SCALE GENOMIC DNA]</scope>
    <source>
        <strain evidence="2 3">BN130099</strain>
    </source>
</reference>
<proteinExistence type="predicted"/>
<gene>
    <name evidence="2" type="ORF">F0U44_20945</name>
</gene>
<evidence type="ECO:0000256" key="1">
    <source>
        <dbReference type="SAM" id="MobiDB-lite"/>
    </source>
</evidence>
<feature type="region of interest" description="Disordered" evidence="1">
    <location>
        <begin position="42"/>
        <end position="75"/>
    </location>
</feature>
<dbReference type="EMBL" id="VUJV01000009">
    <property type="protein sequence ID" value="KAA1415458.1"/>
    <property type="molecule type" value="Genomic_DNA"/>
</dbReference>
<dbReference type="Proteomes" id="UP000325003">
    <property type="component" value="Unassembled WGS sequence"/>
</dbReference>
<protein>
    <submittedName>
        <fullName evidence="2">Uncharacterized protein</fullName>
    </submittedName>
</protein>